<dbReference type="AlphaFoldDB" id="A0A4S1DSD8"/>
<gene>
    <name evidence="5" type="ORF">EM932_18755</name>
</gene>
<evidence type="ECO:0000313" key="5">
    <source>
        <dbReference type="EMBL" id="TGV00653.1"/>
    </source>
</evidence>
<sequence length="207" mass="23756">MKYYLSSYKFGNQIKELKSLIPQNNKIGHINNSRDWVGVDLERANKHQQEEIDVLNEIGFKAVPLDLKKYFHKTEELNSTLNSLGGIWVSGGNTFVLRMAMKLSGFDKIFEKLKNRDNFLYGGYSAGICVLSDSLKSIEIADDPNNFPYKGINKPIYKGLGVFNYSFMPHYDSDHFESEAIGKEIQRCIDNKWLFKALRDGEVIIIE</sequence>
<dbReference type="PANTHER" id="PTHR20842:SF0">
    <property type="entry name" value="ALPHA-ASPARTYL DIPEPTIDASE"/>
    <property type="match status" value="1"/>
</dbReference>
<dbReference type="OrthoDB" id="9778515at2"/>
<dbReference type="Proteomes" id="UP000307602">
    <property type="component" value="Unassembled WGS sequence"/>
</dbReference>
<organism evidence="5 6">
    <name type="scientific">Flavivirga rizhaonensis</name>
    <dbReference type="NCBI Taxonomy" id="2559571"/>
    <lineage>
        <taxon>Bacteria</taxon>
        <taxon>Pseudomonadati</taxon>
        <taxon>Bacteroidota</taxon>
        <taxon>Flavobacteriia</taxon>
        <taxon>Flavobacteriales</taxon>
        <taxon>Flavobacteriaceae</taxon>
        <taxon>Flavivirga</taxon>
    </lineage>
</organism>
<evidence type="ECO:0000313" key="6">
    <source>
        <dbReference type="Proteomes" id="UP000307602"/>
    </source>
</evidence>
<name>A0A4S1DSD8_9FLAO</name>
<dbReference type="GO" id="GO:0006508">
    <property type="term" value="P:proteolysis"/>
    <property type="evidence" value="ECO:0007669"/>
    <property type="project" value="UniProtKB-KW"/>
</dbReference>
<protein>
    <recommendedName>
        <fullName evidence="7">Peptidase E</fullName>
    </recommendedName>
</protein>
<accession>A0A4S1DSD8</accession>
<evidence type="ECO:0000256" key="3">
    <source>
        <dbReference type="ARBA" id="ARBA00022801"/>
    </source>
</evidence>
<comment type="caution">
    <text evidence="5">The sequence shown here is derived from an EMBL/GenBank/DDBJ whole genome shotgun (WGS) entry which is preliminary data.</text>
</comment>
<dbReference type="SUPFAM" id="SSF52317">
    <property type="entry name" value="Class I glutamine amidotransferase-like"/>
    <property type="match status" value="1"/>
</dbReference>
<dbReference type="GO" id="GO:0008236">
    <property type="term" value="F:serine-type peptidase activity"/>
    <property type="evidence" value="ECO:0007669"/>
    <property type="project" value="UniProtKB-KW"/>
</dbReference>
<dbReference type="PANTHER" id="PTHR20842">
    <property type="entry name" value="PROTEASE S51 ALPHA-ASPARTYL DIPEPTIDASE"/>
    <property type="match status" value="1"/>
</dbReference>
<evidence type="ECO:0000256" key="2">
    <source>
        <dbReference type="ARBA" id="ARBA00022670"/>
    </source>
</evidence>
<dbReference type="EMBL" id="SRSO01000037">
    <property type="protein sequence ID" value="TGV00653.1"/>
    <property type="molecule type" value="Genomic_DNA"/>
</dbReference>
<dbReference type="RefSeq" id="WP_135878745.1">
    <property type="nucleotide sequence ID" value="NZ_SRSO01000037.1"/>
</dbReference>
<dbReference type="Gene3D" id="3.40.50.880">
    <property type="match status" value="1"/>
</dbReference>
<evidence type="ECO:0008006" key="7">
    <source>
        <dbReference type="Google" id="ProtNLM"/>
    </source>
</evidence>
<keyword evidence="2" id="KW-0645">Protease</keyword>
<keyword evidence="4" id="KW-0720">Serine protease</keyword>
<evidence type="ECO:0000256" key="1">
    <source>
        <dbReference type="ARBA" id="ARBA00006534"/>
    </source>
</evidence>
<dbReference type="Pfam" id="PF03575">
    <property type="entry name" value="Peptidase_S51"/>
    <property type="match status" value="1"/>
</dbReference>
<dbReference type="InterPro" id="IPR005320">
    <property type="entry name" value="Peptidase_S51"/>
</dbReference>
<keyword evidence="3" id="KW-0378">Hydrolase</keyword>
<dbReference type="InterPro" id="IPR029062">
    <property type="entry name" value="Class_I_gatase-like"/>
</dbReference>
<keyword evidence="6" id="KW-1185">Reference proteome</keyword>
<comment type="similarity">
    <text evidence="1">Belongs to the peptidase S51 family.</text>
</comment>
<evidence type="ECO:0000256" key="4">
    <source>
        <dbReference type="ARBA" id="ARBA00022825"/>
    </source>
</evidence>
<proteinExistence type="inferred from homology"/>
<reference evidence="5 6" key="1">
    <citation type="submission" date="2019-04" db="EMBL/GenBank/DDBJ databases">
        <authorList>
            <person name="Liu A."/>
        </authorList>
    </citation>
    <scope>NUCLEOTIDE SEQUENCE [LARGE SCALE GENOMIC DNA]</scope>
    <source>
        <strain evidence="5 6">RZ03</strain>
    </source>
</reference>